<gene>
    <name evidence="2" type="ORF">BN2614_LOCUS2</name>
</gene>
<evidence type="ECO:0000256" key="1">
    <source>
        <dbReference type="SAM" id="MobiDB-lite"/>
    </source>
</evidence>
<keyword evidence="3" id="KW-1185">Reference proteome</keyword>
<dbReference type="Proteomes" id="UP000269945">
    <property type="component" value="Unassembled WGS sequence"/>
</dbReference>
<evidence type="ECO:0000313" key="2">
    <source>
        <dbReference type="EMBL" id="VCW78889.1"/>
    </source>
</evidence>
<proteinExistence type="predicted"/>
<organism evidence="2 3">
    <name type="scientific">Gulo gulo</name>
    <name type="common">Wolverine</name>
    <name type="synonym">Gluton</name>
    <dbReference type="NCBI Taxonomy" id="48420"/>
    <lineage>
        <taxon>Eukaryota</taxon>
        <taxon>Metazoa</taxon>
        <taxon>Chordata</taxon>
        <taxon>Craniata</taxon>
        <taxon>Vertebrata</taxon>
        <taxon>Euteleostomi</taxon>
        <taxon>Mammalia</taxon>
        <taxon>Eutheria</taxon>
        <taxon>Laurasiatheria</taxon>
        <taxon>Carnivora</taxon>
        <taxon>Caniformia</taxon>
        <taxon>Musteloidea</taxon>
        <taxon>Mustelidae</taxon>
        <taxon>Guloninae</taxon>
        <taxon>Gulo</taxon>
    </lineage>
</organism>
<sequence>MARSPAPADPQDWAPQALGSSVSGPVSCLGVLGRPCQAMWCCWLPPHPTLATSGQRPLLASLSQAPCTQDATPSRSTAFCFFLENFSNSWSRREKRTSDFRSVTAICPRL</sequence>
<name>A0A9X9LPZ0_GULGU</name>
<protein>
    <submittedName>
        <fullName evidence="2">Uncharacterized protein</fullName>
    </submittedName>
</protein>
<feature type="region of interest" description="Disordered" evidence="1">
    <location>
        <begin position="1"/>
        <end position="23"/>
    </location>
</feature>
<comment type="caution">
    <text evidence="2">The sequence shown here is derived from an EMBL/GenBank/DDBJ whole genome shotgun (WGS) entry which is preliminary data.</text>
</comment>
<dbReference type="EMBL" id="CYRY02010916">
    <property type="protein sequence ID" value="VCW78889.1"/>
    <property type="molecule type" value="Genomic_DNA"/>
</dbReference>
<accession>A0A9X9LPZ0</accession>
<dbReference type="AlphaFoldDB" id="A0A9X9LPZ0"/>
<reference evidence="2 3" key="1">
    <citation type="submission" date="2018-10" db="EMBL/GenBank/DDBJ databases">
        <authorList>
            <person name="Ekblom R."/>
            <person name="Jareborg N."/>
        </authorList>
    </citation>
    <scope>NUCLEOTIDE SEQUENCE [LARGE SCALE GENOMIC DNA]</scope>
    <source>
        <tissue evidence="2">Muscle</tissue>
    </source>
</reference>
<evidence type="ECO:0000313" key="3">
    <source>
        <dbReference type="Proteomes" id="UP000269945"/>
    </source>
</evidence>
<feature type="compositionally biased region" description="Low complexity" evidence="1">
    <location>
        <begin position="1"/>
        <end position="17"/>
    </location>
</feature>